<accession>A0A1L9VEB1</accession>
<gene>
    <name evidence="1" type="ORF">ASPGLDRAFT_27608</name>
</gene>
<organism evidence="1 2">
    <name type="scientific">Aspergillus glaucus CBS 516.65</name>
    <dbReference type="NCBI Taxonomy" id="1160497"/>
    <lineage>
        <taxon>Eukaryota</taxon>
        <taxon>Fungi</taxon>
        <taxon>Dikarya</taxon>
        <taxon>Ascomycota</taxon>
        <taxon>Pezizomycotina</taxon>
        <taxon>Eurotiomycetes</taxon>
        <taxon>Eurotiomycetidae</taxon>
        <taxon>Eurotiales</taxon>
        <taxon>Aspergillaceae</taxon>
        <taxon>Aspergillus</taxon>
        <taxon>Aspergillus subgen. Aspergillus</taxon>
    </lineage>
</organism>
<reference evidence="2" key="1">
    <citation type="journal article" date="2017" name="Genome Biol.">
        <title>Comparative genomics reveals high biological diversity and specific adaptations in the industrially and medically important fungal genus Aspergillus.</title>
        <authorList>
            <person name="de Vries R.P."/>
            <person name="Riley R."/>
            <person name="Wiebenga A."/>
            <person name="Aguilar-Osorio G."/>
            <person name="Amillis S."/>
            <person name="Uchima C.A."/>
            <person name="Anderluh G."/>
            <person name="Asadollahi M."/>
            <person name="Askin M."/>
            <person name="Barry K."/>
            <person name="Battaglia E."/>
            <person name="Bayram O."/>
            <person name="Benocci T."/>
            <person name="Braus-Stromeyer S.A."/>
            <person name="Caldana C."/>
            <person name="Canovas D."/>
            <person name="Cerqueira G.C."/>
            <person name="Chen F."/>
            <person name="Chen W."/>
            <person name="Choi C."/>
            <person name="Clum A."/>
            <person name="Dos Santos R.A."/>
            <person name="Damasio A.R."/>
            <person name="Diallinas G."/>
            <person name="Emri T."/>
            <person name="Fekete E."/>
            <person name="Flipphi M."/>
            <person name="Freyberg S."/>
            <person name="Gallo A."/>
            <person name="Gournas C."/>
            <person name="Habgood R."/>
            <person name="Hainaut M."/>
            <person name="Harispe M.L."/>
            <person name="Henrissat B."/>
            <person name="Hilden K.S."/>
            <person name="Hope R."/>
            <person name="Hossain A."/>
            <person name="Karabika E."/>
            <person name="Karaffa L."/>
            <person name="Karanyi Z."/>
            <person name="Krasevec N."/>
            <person name="Kuo A."/>
            <person name="Kusch H."/>
            <person name="LaButti K."/>
            <person name="Lagendijk E.L."/>
            <person name="Lapidus A."/>
            <person name="Levasseur A."/>
            <person name="Lindquist E."/>
            <person name="Lipzen A."/>
            <person name="Logrieco A.F."/>
            <person name="MacCabe A."/>
            <person name="Maekelae M.R."/>
            <person name="Malavazi I."/>
            <person name="Melin P."/>
            <person name="Meyer V."/>
            <person name="Mielnichuk N."/>
            <person name="Miskei M."/>
            <person name="Molnar A.P."/>
            <person name="Mule G."/>
            <person name="Ngan C.Y."/>
            <person name="Orejas M."/>
            <person name="Orosz E."/>
            <person name="Ouedraogo J.P."/>
            <person name="Overkamp K.M."/>
            <person name="Park H.-S."/>
            <person name="Perrone G."/>
            <person name="Piumi F."/>
            <person name="Punt P.J."/>
            <person name="Ram A.F."/>
            <person name="Ramon A."/>
            <person name="Rauscher S."/>
            <person name="Record E."/>
            <person name="Riano-Pachon D.M."/>
            <person name="Robert V."/>
            <person name="Roehrig J."/>
            <person name="Ruller R."/>
            <person name="Salamov A."/>
            <person name="Salih N.S."/>
            <person name="Samson R.A."/>
            <person name="Sandor E."/>
            <person name="Sanguinetti M."/>
            <person name="Schuetze T."/>
            <person name="Sepcic K."/>
            <person name="Shelest E."/>
            <person name="Sherlock G."/>
            <person name="Sophianopoulou V."/>
            <person name="Squina F.M."/>
            <person name="Sun H."/>
            <person name="Susca A."/>
            <person name="Todd R.B."/>
            <person name="Tsang A."/>
            <person name="Unkles S.E."/>
            <person name="van de Wiele N."/>
            <person name="van Rossen-Uffink D."/>
            <person name="Oliveira J.V."/>
            <person name="Vesth T.C."/>
            <person name="Visser J."/>
            <person name="Yu J.-H."/>
            <person name="Zhou M."/>
            <person name="Andersen M.R."/>
            <person name="Archer D.B."/>
            <person name="Baker S.E."/>
            <person name="Benoit I."/>
            <person name="Brakhage A.A."/>
            <person name="Braus G.H."/>
            <person name="Fischer R."/>
            <person name="Frisvad J.C."/>
            <person name="Goldman G.H."/>
            <person name="Houbraken J."/>
            <person name="Oakley B."/>
            <person name="Pocsi I."/>
            <person name="Scazzocchio C."/>
            <person name="Seiboth B."/>
            <person name="vanKuyk P.A."/>
            <person name="Wortman J."/>
            <person name="Dyer P.S."/>
            <person name="Grigoriev I.V."/>
        </authorList>
    </citation>
    <scope>NUCLEOTIDE SEQUENCE [LARGE SCALE GENOMIC DNA]</scope>
    <source>
        <strain evidence="2">CBS 516.65</strain>
    </source>
</reference>
<sequence length="164" mass="18604">MSGESVQWPAPQPAPEISANYCKELFNHMLGEQEKFLDSAAAENRAPLRMLVIKVGECESFNYYSNRPSKYKYMWICRRINDGLLRTWFVRDTSFGFRDEQYEDVLLSHGFAVPWGILPGVSLRASVREDLGSSLLLLTALENVAHPPFNVVRACQFLVEGLDG</sequence>
<keyword evidence="2" id="KW-1185">Reference proteome</keyword>
<dbReference type="RefSeq" id="XP_022398923.1">
    <property type="nucleotide sequence ID" value="XM_022543674.1"/>
</dbReference>
<evidence type="ECO:0000313" key="2">
    <source>
        <dbReference type="Proteomes" id="UP000184300"/>
    </source>
</evidence>
<dbReference type="Proteomes" id="UP000184300">
    <property type="component" value="Unassembled WGS sequence"/>
</dbReference>
<protein>
    <submittedName>
        <fullName evidence="1">Uncharacterized protein</fullName>
    </submittedName>
</protein>
<proteinExistence type="predicted"/>
<dbReference type="GeneID" id="34459935"/>
<dbReference type="AlphaFoldDB" id="A0A1L9VEB1"/>
<name>A0A1L9VEB1_ASPGL</name>
<dbReference type="EMBL" id="KV878903">
    <property type="protein sequence ID" value="OJJ82225.1"/>
    <property type="molecule type" value="Genomic_DNA"/>
</dbReference>
<dbReference type="VEuPathDB" id="FungiDB:ASPGLDRAFT_27608"/>
<evidence type="ECO:0000313" key="1">
    <source>
        <dbReference type="EMBL" id="OJJ82225.1"/>
    </source>
</evidence>